<dbReference type="Gene3D" id="3.30.70.270">
    <property type="match status" value="2"/>
</dbReference>
<accession>A0A2I0JZ98</accession>
<evidence type="ECO:0000259" key="1">
    <source>
        <dbReference type="Pfam" id="PF00078"/>
    </source>
</evidence>
<dbReference type="EMBL" id="PGOL01001026">
    <property type="protein sequence ID" value="PKI61582.1"/>
    <property type="molecule type" value="Genomic_DNA"/>
</dbReference>
<feature type="domain" description="Reverse transcriptase" evidence="1">
    <location>
        <begin position="45"/>
        <end position="104"/>
    </location>
</feature>
<dbReference type="SUPFAM" id="SSF56672">
    <property type="entry name" value="DNA/RNA polymerases"/>
    <property type="match status" value="1"/>
</dbReference>
<dbReference type="InterPro" id="IPR050951">
    <property type="entry name" value="Retrovirus_Pol_polyprotein"/>
</dbReference>
<reference evidence="2 3" key="1">
    <citation type="submission" date="2017-11" db="EMBL/GenBank/DDBJ databases">
        <title>De-novo sequencing of pomegranate (Punica granatum L.) genome.</title>
        <authorList>
            <person name="Akparov Z."/>
            <person name="Amiraslanov A."/>
            <person name="Hajiyeva S."/>
            <person name="Abbasov M."/>
            <person name="Kaur K."/>
            <person name="Hamwieh A."/>
            <person name="Solovyev V."/>
            <person name="Salamov A."/>
            <person name="Braich B."/>
            <person name="Kosarev P."/>
            <person name="Mahmoud A."/>
            <person name="Hajiyev E."/>
            <person name="Babayeva S."/>
            <person name="Izzatullayeva V."/>
            <person name="Mammadov A."/>
            <person name="Mammadov A."/>
            <person name="Sharifova S."/>
            <person name="Ojaghi J."/>
            <person name="Eynullazada K."/>
            <person name="Bayramov B."/>
            <person name="Abdulazimova A."/>
            <person name="Shahmuradov I."/>
        </authorList>
    </citation>
    <scope>NUCLEOTIDE SEQUENCE [LARGE SCALE GENOMIC DNA]</scope>
    <source>
        <strain evidence="3">cv. AG2017</strain>
        <tissue evidence="2">Leaf</tissue>
    </source>
</reference>
<comment type="caution">
    <text evidence="2">The sequence shown here is derived from an EMBL/GenBank/DDBJ whole genome shotgun (WGS) entry which is preliminary data.</text>
</comment>
<dbReference type="InterPro" id="IPR000477">
    <property type="entry name" value="RT_dom"/>
</dbReference>
<keyword evidence="3" id="KW-1185">Reference proteome</keyword>
<proteinExistence type="predicted"/>
<dbReference type="PANTHER" id="PTHR37984:SF5">
    <property type="entry name" value="PROTEIN NYNRIN-LIKE"/>
    <property type="match status" value="1"/>
</dbReference>
<dbReference type="AlphaFoldDB" id="A0A2I0JZ98"/>
<dbReference type="Pfam" id="PF00078">
    <property type="entry name" value="RVT_1"/>
    <property type="match status" value="1"/>
</dbReference>
<organism evidence="2 3">
    <name type="scientific">Punica granatum</name>
    <name type="common">Pomegranate</name>
    <dbReference type="NCBI Taxonomy" id="22663"/>
    <lineage>
        <taxon>Eukaryota</taxon>
        <taxon>Viridiplantae</taxon>
        <taxon>Streptophyta</taxon>
        <taxon>Embryophyta</taxon>
        <taxon>Tracheophyta</taxon>
        <taxon>Spermatophyta</taxon>
        <taxon>Magnoliopsida</taxon>
        <taxon>eudicotyledons</taxon>
        <taxon>Gunneridae</taxon>
        <taxon>Pentapetalae</taxon>
        <taxon>rosids</taxon>
        <taxon>malvids</taxon>
        <taxon>Myrtales</taxon>
        <taxon>Lythraceae</taxon>
        <taxon>Punica</taxon>
    </lineage>
</organism>
<name>A0A2I0JZ98_PUNGR</name>
<evidence type="ECO:0000313" key="3">
    <source>
        <dbReference type="Proteomes" id="UP000233551"/>
    </source>
</evidence>
<dbReference type="Proteomes" id="UP000233551">
    <property type="component" value="Unassembled WGS sequence"/>
</dbReference>
<dbReference type="InterPro" id="IPR043502">
    <property type="entry name" value="DNA/RNA_pol_sf"/>
</dbReference>
<dbReference type="STRING" id="22663.A0A2I0JZ98"/>
<evidence type="ECO:0000313" key="2">
    <source>
        <dbReference type="EMBL" id="PKI61582.1"/>
    </source>
</evidence>
<sequence length="220" mass="25678">MQDQLRLPLFCQTALRLCISEEGYACYVARKLFEVSMWLPRDNLKHCSCSVSGATVFTKLDLKSEYHQIHIRPGDEWKTTFKTRKRLYEWMVMPFELSNAPSTFYEYDEPSPATIHLQAILCVLRKEKFYDAIKKCVFMASKVLFLGYVVFGDELKVDGSKIEVVKQWPQPKIITEVRSFHGLASFYRRFIPHFNTIMAPIIDCMNGGKFAWMEEAKKAF</sequence>
<dbReference type="PANTHER" id="PTHR37984">
    <property type="entry name" value="PROTEIN CBG26694"/>
    <property type="match status" value="1"/>
</dbReference>
<gene>
    <name evidence="2" type="ORF">CRG98_018028</name>
</gene>
<dbReference type="CDD" id="cd01647">
    <property type="entry name" value="RT_LTR"/>
    <property type="match status" value="1"/>
</dbReference>
<dbReference type="InterPro" id="IPR043128">
    <property type="entry name" value="Rev_trsase/Diguanyl_cyclase"/>
</dbReference>
<protein>
    <recommendedName>
        <fullName evidence="1">Reverse transcriptase domain-containing protein</fullName>
    </recommendedName>
</protein>